<accession>A0A2K0UGP2</accession>
<organism evidence="2 3">
    <name type="scientific">Gibberella nygamai</name>
    <name type="common">Bean root rot disease fungus</name>
    <name type="synonym">Fusarium nygamai</name>
    <dbReference type="NCBI Taxonomy" id="42673"/>
    <lineage>
        <taxon>Eukaryota</taxon>
        <taxon>Fungi</taxon>
        <taxon>Dikarya</taxon>
        <taxon>Ascomycota</taxon>
        <taxon>Pezizomycotina</taxon>
        <taxon>Sordariomycetes</taxon>
        <taxon>Hypocreomycetidae</taxon>
        <taxon>Hypocreales</taxon>
        <taxon>Nectriaceae</taxon>
        <taxon>Fusarium</taxon>
        <taxon>Fusarium fujikuroi species complex</taxon>
    </lineage>
</organism>
<dbReference type="Proteomes" id="UP000236664">
    <property type="component" value="Unassembled WGS sequence"/>
</dbReference>
<dbReference type="AlphaFoldDB" id="A0A2K0UGP2"/>
<dbReference type="Gene3D" id="1.20.120.1020">
    <property type="entry name" value="Prion-inhibition and propagation, HeLo domain"/>
    <property type="match status" value="1"/>
</dbReference>
<sequence>MVGFGEVAAGISLVQLFSLCVDGLRTLSRARNSPTSVMDFSIKLDLETSRLVLWGRNSGVAAGELHSSLEPVQPLLFQILSALSRNIQDADGLKTKYGIHNFESEMKNSPAPGQAVDSAVDNVDILLTPVVQAGLQQQQAISEKIGTCNNFFRKATWAISDGKKSAAFLEDIKRYVDGLNQLLTESQQVLLADDITAMKIALMGSKWGQPINMLTAIEAATLNCHRSIALTAKLTRLRLEMEMETTAPALSSEGPVLETPLPIGDDQFRRVDKQQGMRVMVERGKPQS</sequence>
<evidence type="ECO:0000313" key="3">
    <source>
        <dbReference type="Proteomes" id="UP000236664"/>
    </source>
</evidence>
<evidence type="ECO:0000313" key="2">
    <source>
        <dbReference type="EMBL" id="PNP56948.1"/>
    </source>
</evidence>
<dbReference type="OrthoDB" id="5105237at2759"/>
<feature type="domain" description="Prion-inhibition and propagation HeLo" evidence="1">
    <location>
        <begin position="8"/>
        <end position="195"/>
    </location>
</feature>
<evidence type="ECO:0000259" key="1">
    <source>
        <dbReference type="Pfam" id="PF14479"/>
    </source>
</evidence>
<dbReference type="EMBL" id="MTQA01000521">
    <property type="protein sequence ID" value="PNP56948.1"/>
    <property type="molecule type" value="Genomic_DNA"/>
</dbReference>
<dbReference type="InterPro" id="IPR029498">
    <property type="entry name" value="HeLo_dom"/>
</dbReference>
<proteinExistence type="predicted"/>
<dbReference type="InterPro" id="IPR038305">
    <property type="entry name" value="HeLo_sf"/>
</dbReference>
<dbReference type="Pfam" id="PF14479">
    <property type="entry name" value="HeLo"/>
    <property type="match status" value="1"/>
</dbReference>
<name>A0A2K0UGP2_GIBNY</name>
<gene>
    <name evidence="2" type="ORF">FNYG_15299</name>
</gene>
<comment type="caution">
    <text evidence="2">The sequence shown here is derived from an EMBL/GenBank/DDBJ whole genome shotgun (WGS) entry which is preliminary data.</text>
</comment>
<reference evidence="2 3" key="1">
    <citation type="submission" date="2017-06" db="EMBL/GenBank/DDBJ databases">
        <title>Genome of Fusarium nygamai isolate CS10214.</title>
        <authorList>
            <person name="Gardiner D.M."/>
            <person name="Obanor F."/>
            <person name="Kazan K."/>
        </authorList>
    </citation>
    <scope>NUCLEOTIDE SEQUENCE [LARGE SCALE GENOMIC DNA]</scope>
    <source>
        <strain evidence="2 3">CS10214</strain>
    </source>
</reference>
<keyword evidence="3" id="KW-1185">Reference proteome</keyword>
<protein>
    <recommendedName>
        <fullName evidence="1">Prion-inhibition and propagation HeLo domain-containing protein</fullName>
    </recommendedName>
</protein>